<feature type="compositionally biased region" description="Basic and acidic residues" evidence="3">
    <location>
        <begin position="1"/>
        <end position="15"/>
    </location>
</feature>
<dbReference type="EMBL" id="CABVQD010000005">
    <property type="protein sequence ID" value="VWB51386.1"/>
    <property type="molecule type" value="Genomic_DNA"/>
</dbReference>
<evidence type="ECO:0000256" key="3">
    <source>
        <dbReference type="SAM" id="MobiDB-lite"/>
    </source>
</evidence>
<keyword evidence="1" id="KW-0805">Transcription regulation</keyword>
<accession>A0A6J5DD47</accession>
<keyword evidence="6" id="KW-1185">Reference proteome</keyword>
<dbReference type="AlphaFoldDB" id="A0A6J5DD47"/>
<proteinExistence type="predicted"/>
<evidence type="ECO:0000256" key="1">
    <source>
        <dbReference type="ARBA" id="ARBA00023015"/>
    </source>
</evidence>
<dbReference type="InterPro" id="IPR018060">
    <property type="entry name" value="HTH_AraC"/>
</dbReference>
<feature type="domain" description="HTH araC/xylS-type" evidence="4">
    <location>
        <begin position="44"/>
        <end position="78"/>
    </location>
</feature>
<sequence>MKEAVRAGRSARDIRSNMQHPPRVRLACLNEIGRPRRQRDPGQPVARIAAHPGFGGEKAFRRAFARWTGVAPSRFRCDRTAANRPVSSDMKGGGDAR</sequence>
<gene>
    <name evidence="5" type="ORF">BPA30113_02223</name>
</gene>
<evidence type="ECO:0000256" key="2">
    <source>
        <dbReference type="ARBA" id="ARBA00023163"/>
    </source>
</evidence>
<evidence type="ECO:0000259" key="4">
    <source>
        <dbReference type="PROSITE" id="PS01124"/>
    </source>
</evidence>
<dbReference type="PROSITE" id="PS01124">
    <property type="entry name" value="HTH_ARAC_FAMILY_2"/>
    <property type="match status" value="1"/>
</dbReference>
<evidence type="ECO:0000313" key="6">
    <source>
        <dbReference type="Proteomes" id="UP000494330"/>
    </source>
</evidence>
<name>A0A6J5DD47_9BURK</name>
<dbReference type="GO" id="GO:0003700">
    <property type="term" value="F:DNA-binding transcription factor activity"/>
    <property type="evidence" value="ECO:0007669"/>
    <property type="project" value="InterPro"/>
</dbReference>
<dbReference type="SUPFAM" id="SSF46689">
    <property type="entry name" value="Homeodomain-like"/>
    <property type="match status" value="1"/>
</dbReference>
<dbReference type="InterPro" id="IPR009057">
    <property type="entry name" value="Homeodomain-like_sf"/>
</dbReference>
<dbReference type="GO" id="GO:0043565">
    <property type="term" value="F:sequence-specific DNA binding"/>
    <property type="evidence" value="ECO:0007669"/>
    <property type="project" value="InterPro"/>
</dbReference>
<feature type="region of interest" description="Disordered" evidence="3">
    <location>
        <begin position="1"/>
        <end position="22"/>
    </location>
</feature>
<evidence type="ECO:0000313" key="5">
    <source>
        <dbReference type="EMBL" id="VWB51386.1"/>
    </source>
</evidence>
<keyword evidence="2" id="KW-0804">Transcription</keyword>
<dbReference type="Proteomes" id="UP000494330">
    <property type="component" value="Unassembled WGS sequence"/>
</dbReference>
<dbReference type="Gene3D" id="1.10.10.60">
    <property type="entry name" value="Homeodomain-like"/>
    <property type="match status" value="1"/>
</dbReference>
<protein>
    <submittedName>
        <fullName evidence="5">AraC family transcriptional regulator</fullName>
    </submittedName>
</protein>
<reference evidence="5 6" key="1">
    <citation type="submission" date="2019-09" db="EMBL/GenBank/DDBJ databases">
        <authorList>
            <person name="Depoorter E."/>
        </authorList>
    </citation>
    <scope>NUCLEOTIDE SEQUENCE [LARGE SCALE GENOMIC DNA]</scope>
    <source>
        <strain evidence="5">LMG 30113</strain>
    </source>
</reference>
<organism evidence="5 6">
    <name type="scientific">Burkholderia paludis</name>
    <dbReference type="NCBI Taxonomy" id="1506587"/>
    <lineage>
        <taxon>Bacteria</taxon>
        <taxon>Pseudomonadati</taxon>
        <taxon>Pseudomonadota</taxon>
        <taxon>Betaproteobacteria</taxon>
        <taxon>Burkholderiales</taxon>
        <taxon>Burkholderiaceae</taxon>
        <taxon>Burkholderia</taxon>
        <taxon>Burkholderia cepacia complex</taxon>
    </lineage>
</organism>